<comment type="caution">
    <text evidence="1">The sequence shown here is derived from an EMBL/GenBank/DDBJ whole genome shotgun (WGS) entry which is preliminary data.</text>
</comment>
<dbReference type="Pfam" id="PF05635">
    <property type="entry name" value="23S_rRNA_IVP"/>
    <property type="match status" value="1"/>
</dbReference>
<keyword evidence="2" id="KW-1185">Reference proteome</keyword>
<accession>A0A4S8HZ12</accession>
<dbReference type="RefSeq" id="WP_136576823.1">
    <property type="nucleotide sequence ID" value="NZ_STFF01000002.1"/>
</dbReference>
<dbReference type="OrthoDB" id="5515766at2"/>
<gene>
    <name evidence="1" type="ORF">FAM09_09295</name>
</gene>
<reference evidence="1 2" key="1">
    <citation type="submission" date="2019-04" db="EMBL/GenBank/DDBJ databases">
        <title>Niastella caeni sp. nov., isolated from activated sludge.</title>
        <authorList>
            <person name="Sheng M."/>
        </authorList>
    </citation>
    <scope>NUCLEOTIDE SEQUENCE [LARGE SCALE GENOMIC DNA]</scope>
    <source>
        <strain evidence="1 2">HX-2-15</strain>
    </source>
</reference>
<dbReference type="SUPFAM" id="SSF158446">
    <property type="entry name" value="IVS-encoded protein-like"/>
    <property type="match status" value="1"/>
</dbReference>
<dbReference type="InterPro" id="IPR036583">
    <property type="entry name" value="23S_rRNA_IVS_sf"/>
</dbReference>
<dbReference type="PANTHER" id="PTHR38471">
    <property type="entry name" value="FOUR HELIX BUNDLE PROTEIN"/>
    <property type="match status" value="1"/>
</dbReference>
<dbReference type="Gene3D" id="1.20.1440.60">
    <property type="entry name" value="23S rRNA-intervening sequence"/>
    <property type="match status" value="1"/>
</dbReference>
<protein>
    <submittedName>
        <fullName evidence="1">Four helix bundle protein</fullName>
    </submittedName>
</protein>
<dbReference type="EMBL" id="STFF01000002">
    <property type="protein sequence ID" value="THU40069.1"/>
    <property type="molecule type" value="Genomic_DNA"/>
</dbReference>
<proteinExistence type="predicted"/>
<evidence type="ECO:0000313" key="2">
    <source>
        <dbReference type="Proteomes" id="UP000306918"/>
    </source>
</evidence>
<name>A0A4S8HZ12_9BACT</name>
<dbReference type="InterPro" id="IPR012657">
    <property type="entry name" value="23S_rRNA-intervening_sequence"/>
</dbReference>
<dbReference type="NCBIfam" id="TIGR02436">
    <property type="entry name" value="four helix bundle protein"/>
    <property type="match status" value="1"/>
</dbReference>
<organism evidence="1 2">
    <name type="scientific">Niastella caeni</name>
    <dbReference type="NCBI Taxonomy" id="2569763"/>
    <lineage>
        <taxon>Bacteria</taxon>
        <taxon>Pseudomonadati</taxon>
        <taxon>Bacteroidota</taxon>
        <taxon>Chitinophagia</taxon>
        <taxon>Chitinophagales</taxon>
        <taxon>Chitinophagaceae</taxon>
        <taxon>Niastella</taxon>
    </lineage>
</organism>
<dbReference type="PANTHER" id="PTHR38471:SF2">
    <property type="entry name" value="FOUR HELIX BUNDLE PROTEIN"/>
    <property type="match status" value="1"/>
</dbReference>
<dbReference type="AlphaFoldDB" id="A0A4S8HZ12"/>
<evidence type="ECO:0000313" key="1">
    <source>
        <dbReference type="EMBL" id="THU40069.1"/>
    </source>
</evidence>
<dbReference type="Proteomes" id="UP000306918">
    <property type="component" value="Unassembled WGS sequence"/>
</dbReference>
<dbReference type="CDD" id="cd16377">
    <property type="entry name" value="23S_rRNA_IVP_like"/>
    <property type="match status" value="1"/>
</dbReference>
<sequence>MATFYSFEEITAWQKARLLCSKIHTLTYTTDLAKDYKLKDQINGSSGSIMDNISEGFGRGGNKEFIQFLGVSLGSACECQSQLYRLLDRNYITKVLFDELYLLCREIRKMIFGLIKYIQTTTVKGVKFKNPKYNKNDNPAGLEN</sequence>